<keyword evidence="1" id="KW-0732">Signal</keyword>
<accession>A0AAN1UV89</accession>
<dbReference type="Proteomes" id="UP000267249">
    <property type="component" value="Chromosome"/>
</dbReference>
<evidence type="ECO:0000313" key="3">
    <source>
        <dbReference type="Proteomes" id="UP000267249"/>
    </source>
</evidence>
<dbReference type="EMBL" id="CP030139">
    <property type="protein sequence ID" value="AZB73371.1"/>
    <property type="molecule type" value="Genomic_DNA"/>
</dbReference>
<organism evidence="2 3">
    <name type="scientific">Synechococcus elongatus PCC 11801</name>
    <dbReference type="NCBI Taxonomy" id="2219813"/>
    <lineage>
        <taxon>Bacteria</taxon>
        <taxon>Bacillati</taxon>
        <taxon>Cyanobacteriota</taxon>
        <taxon>Cyanophyceae</taxon>
        <taxon>Synechococcales</taxon>
        <taxon>Synechococcaceae</taxon>
        <taxon>Synechococcus</taxon>
    </lineage>
</organism>
<evidence type="ECO:0000256" key="1">
    <source>
        <dbReference type="SAM" id="SignalP"/>
    </source>
</evidence>
<protein>
    <submittedName>
        <fullName evidence="2">FxLYD domain-containing protein</fullName>
    </submittedName>
</protein>
<sequence>MKIWRSLSLLMLLIGSLIFGAGPAAAMTQLNVTSVDYQQCPAELSEGAVTSGGSSRPASCYLVVGTINNPSNKTVYDVDIYGRIYDANGDSVMQNRTRLGEVESVPPGDHPFEIRISVPASQPAPLQLKQFKASGFSATVRTQLLEESSESRF</sequence>
<dbReference type="NCBIfam" id="NF038353">
    <property type="entry name" value="FxLYD_dom"/>
    <property type="match status" value="1"/>
</dbReference>
<dbReference type="InterPro" id="IPR047676">
    <property type="entry name" value="FxLYD_dom"/>
</dbReference>
<dbReference type="AlphaFoldDB" id="A0AAN1UV89"/>
<feature type="signal peptide" evidence="1">
    <location>
        <begin position="1"/>
        <end position="26"/>
    </location>
</feature>
<reference evidence="2 3" key="1">
    <citation type="journal article" date="2018" name="Sci. Rep.">
        <title>Genome Features and Biochemical Characteristics of a Robust, Fast Growing and Naturally Transformable Cyanobacterium Synechococcus elongatus PCC 11801 Isolated from India.</title>
        <authorList>
            <person name="Jaiswal D."/>
            <person name="Sengupta A."/>
            <person name="Sohoni S."/>
            <person name="Sengupta S."/>
            <person name="Phadnavis A.G."/>
            <person name="Pakrasi H.B."/>
            <person name="Wangikar P.P."/>
        </authorList>
    </citation>
    <scope>NUCLEOTIDE SEQUENCE [LARGE SCALE GENOMIC DNA]</scope>
    <source>
        <strain evidence="2 3">PCC 11801</strain>
    </source>
</reference>
<name>A0AAN1UV89_SYNEL</name>
<evidence type="ECO:0000313" key="2">
    <source>
        <dbReference type="EMBL" id="AZB73371.1"/>
    </source>
</evidence>
<gene>
    <name evidence="2" type="ORF">DOP62_12215</name>
</gene>
<proteinExistence type="predicted"/>
<feature type="chain" id="PRO_5043006544" evidence="1">
    <location>
        <begin position="27"/>
        <end position="153"/>
    </location>
</feature>